<keyword evidence="4" id="KW-1185">Reference proteome</keyword>
<dbReference type="PROSITE" id="PS50294">
    <property type="entry name" value="WD_REPEATS_REGION"/>
    <property type="match status" value="1"/>
</dbReference>
<dbReference type="PANTHER" id="PTHR46108:SF4">
    <property type="entry name" value="BLUE CHEESE"/>
    <property type="match status" value="1"/>
</dbReference>
<dbReference type="Pfam" id="PF00400">
    <property type="entry name" value="WD40"/>
    <property type="match status" value="2"/>
</dbReference>
<feature type="repeat" description="WD" evidence="2">
    <location>
        <begin position="151"/>
        <end position="192"/>
    </location>
</feature>
<dbReference type="AlphaFoldDB" id="A0A915E9M7"/>
<dbReference type="PROSITE" id="PS50082">
    <property type="entry name" value="WD_REPEATS_2"/>
    <property type="match status" value="1"/>
</dbReference>
<dbReference type="PANTHER" id="PTHR46108">
    <property type="entry name" value="BLUE CHEESE"/>
    <property type="match status" value="1"/>
</dbReference>
<dbReference type="Gene3D" id="2.130.10.10">
    <property type="entry name" value="YVTN repeat-like/Quinoprotein amine dehydrogenase"/>
    <property type="match status" value="1"/>
</dbReference>
<feature type="region of interest" description="Disordered" evidence="3">
    <location>
        <begin position="357"/>
        <end position="392"/>
    </location>
</feature>
<dbReference type="InterPro" id="IPR015943">
    <property type="entry name" value="WD40/YVTN_repeat-like_dom_sf"/>
</dbReference>
<evidence type="ECO:0000256" key="1">
    <source>
        <dbReference type="ARBA" id="ARBA00022574"/>
    </source>
</evidence>
<evidence type="ECO:0000313" key="4">
    <source>
        <dbReference type="Proteomes" id="UP000887574"/>
    </source>
</evidence>
<protein>
    <submittedName>
        <fullName evidence="5">Uncharacterized protein</fullName>
    </submittedName>
</protein>
<feature type="compositionally biased region" description="Polar residues" evidence="3">
    <location>
        <begin position="372"/>
        <end position="388"/>
    </location>
</feature>
<dbReference type="WBParaSite" id="jg3539">
    <property type="protein sequence ID" value="jg3539"/>
    <property type="gene ID" value="jg3539"/>
</dbReference>
<evidence type="ECO:0000313" key="5">
    <source>
        <dbReference type="WBParaSite" id="jg3539"/>
    </source>
</evidence>
<feature type="compositionally biased region" description="Low complexity" evidence="3">
    <location>
        <begin position="357"/>
        <end position="368"/>
    </location>
</feature>
<evidence type="ECO:0000256" key="3">
    <source>
        <dbReference type="SAM" id="MobiDB-lite"/>
    </source>
</evidence>
<keyword evidence="1 2" id="KW-0853">WD repeat</keyword>
<proteinExistence type="predicted"/>
<organism evidence="4 5">
    <name type="scientific">Ditylenchus dipsaci</name>
    <dbReference type="NCBI Taxonomy" id="166011"/>
    <lineage>
        <taxon>Eukaryota</taxon>
        <taxon>Metazoa</taxon>
        <taxon>Ecdysozoa</taxon>
        <taxon>Nematoda</taxon>
        <taxon>Chromadorea</taxon>
        <taxon>Rhabditida</taxon>
        <taxon>Tylenchina</taxon>
        <taxon>Tylenchomorpha</taxon>
        <taxon>Sphaerularioidea</taxon>
        <taxon>Anguinidae</taxon>
        <taxon>Anguininae</taxon>
        <taxon>Ditylenchus</taxon>
    </lineage>
</organism>
<accession>A0A915E9M7</accession>
<reference evidence="5" key="1">
    <citation type="submission" date="2022-11" db="UniProtKB">
        <authorList>
            <consortium name="WormBaseParasite"/>
        </authorList>
    </citation>
    <scope>IDENTIFICATION</scope>
</reference>
<sequence length="458" mass="49199">MTSVYSSSSAGSGSIVSPVKGVTMPKLFYNCLESLKPSAKPVKELKAAIGEIVFNEKSQVIVLEQNKILLPPTSYMAWGFHDRSVRVGAVGTDKSHCVLETNDVYEITCMASADGKVIFGGLTTGTVVVWSLSPPCSSNLASLQLHPKRALDAHTDIVTGLAACPAHNFIVSSSRDHTAVIWHLTQLTFIRQLKGHSGAITALAVNDVKGEIATASGSQLFLWSLNGVQLAVINTAEASLFGGNPSSLILCLGFSTLNEWDARNVVMCGTSDGLVKIYSCELRKVIPAEPEDCVFGSSETSYFGAEPSDVNNSSSRSNKAVKDHLLKRQQRIQNHHYNRKLANKGCANLDVASSNKNSCSSTSSEQQGSGIGANSQQSNVNPATSSSSKDVEWRRSFQLRRVLSEHTAFSQQIANAHPAPITCLRPTKDQRSLLVGDGVGRVWLWTIDNTINSNGTAF</sequence>
<evidence type="ECO:0000256" key="2">
    <source>
        <dbReference type="PROSITE-ProRule" id="PRU00221"/>
    </source>
</evidence>
<dbReference type="Proteomes" id="UP000887574">
    <property type="component" value="Unplaced"/>
</dbReference>
<dbReference type="InterPro" id="IPR051944">
    <property type="entry name" value="BEACH_domain_protein"/>
</dbReference>
<name>A0A915E9M7_9BILA</name>
<dbReference type="InterPro" id="IPR001680">
    <property type="entry name" value="WD40_rpt"/>
</dbReference>
<dbReference type="SUPFAM" id="SSF50978">
    <property type="entry name" value="WD40 repeat-like"/>
    <property type="match status" value="1"/>
</dbReference>
<dbReference type="InterPro" id="IPR036322">
    <property type="entry name" value="WD40_repeat_dom_sf"/>
</dbReference>
<dbReference type="SMART" id="SM00320">
    <property type="entry name" value="WD40"/>
    <property type="match status" value="4"/>
</dbReference>